<gene>
    <name evidence="2" type="ORF">NQ314_010958</name>
</gene>
<organism evidence="2 3">
    <name type="scientific">Rhamnusium bicolor</name>
    <dbReference type="NCBI Taxonomy" id="1586634"/>
    <lineage>
        <taxon>Eukaryota</taxon>
        <taxon>Metazoa</taxon>
        <taxon>Ecdysozoa</taxon>
        <taxon>Arthropoda</taxon>
        <taxon>Hexapoda</taxon>
        <taxon>Insecta</taxon>
        <taxon>Pterygota</taxon>
        <taxon>Neoptera</taxon>
        <taxon>Endopterygota</taxon>
        <taxon>Coleoptera</taxon>
        <taxon>Polyphaga</taxon>
        <taxon>Cucujiformia</taxon>
        <taxon>Chrysomeloidea</taxon>
        <taxon>Cerambycidae</taxon>
        <taxon>Lepturinae</taxon>
        <taxon>Rhagiini</taxon>
        <taxon>Rhamnusium</taxon>
    </lineage>
</organism>
<evidence type="ECO:0000259" key="1">
    <source>
        <dbReference type="Pfam" id="PF13843"/>
    </source>
</evidence>
<protein>
    <recommendedName>
        <fullName evidence="1">PiggyBac transposable element-derived protein domain-containing protein</fullName>
    </recommendedName>
</protein>
<sequence length="110" mass="12773">MSLARLSAKLKTERQIYWGKNLENVKIPNTFTADCGLPEFITSLDNPSYIQIFYLLITDDILNHIVFQTNLYSEQQFQTTGKTYKTTNITEMKTFLGTNLLMAIKKYLSY</sequence>
<reference evidence="2" key="1">
    <citation type="journal article" date="2023" name="Insect Mol. Biol.">
        <title>Genome sequencing provides insights into the evolution of gene families encoding plant cell wall-degrading enzymes in longhorned beetles.</title>
        <authorList>
            <person name="Shin N.R."/>
            <person name="Okamura Y."/>
            <person name="Kirsch R."/>
            <person name="Pauchet Y."/>
        </authorList>
    </citation>
    <scope>NUCLEOTIDE SEQUENCE</scope>
    <source>
        <strain evidence="2">RBIC_L_NR</strain>
    </source>
</reference>
<name>A0AAV8XLW6_9CUCU</name>
<dbReference type="InterPro" id="IPR029526">
    <property type="entry name" value="PGBD"/>
</dbReference>
<keyword evidence="3" id="KW-1185">Reference proteome</keyword>
<dbReference type="AlphaFoldDB" id="A0AAV8XLW6"/>
<accession>A0AAV8XLW6</accession>
<comment type="caution">
    <text evidence="2">The sequence shown here is derived from an EMBL/GenBank/DDBJ whole genome shotgun (WGS) entry which is preliminary data.</text>
</comment>
<dbReference type="EMBL" id="JANEYF010003033">
    <property type="protein sequence ID" value="KAJ8939873.1"/>
    <property type="molecule type" value="Genomic_DNA"/>
</dbReference>
<feature type="domain" description="PiggyBac transposable element-derived protein" evidence="1">
    <location>
        <begin position="51"/>
        <end position="106"/>
    </location>
</feature>
<evidence type="ECO:0000313" key="2">
    <source>
        <dbReference type="EMBL" id="KAJ8939873.1"/>
    </source>
</evidence>
<proteinExistence type="predicted"/>
<evidence type="ECO:0000313" key="3">
    <source>
        <dbReference type="Proteomes" id="UP001162156"/>
    </source>
</evidence>
<dbReference type="Proteomes" id="UP001162156">
    <property type="component" value="Unassembled WGS sequence"/>
</dbReference>
<dbReference type="Pfam" id="PF13843">
    <property type="entry name" value="DDE_Tnp_1_7"/>
    <property type="match status" value="1"/>
</dbReference>